<dbReference type="AlphaFoldDB" id="K6Z2V3"/>
<accession>K6Z2V3</accession>
<proteinExistence type="predicted"/>
<evidence type="ECO:0008006" key="3">
    <source>
        <dbReference type="Google" id="ProtNLM"/>
    </source>
</evidence>
<comment type="caution">
    <text evidence="1">The sequence shown here is derived from an EMBL/GenBank/DDBJ whole genome shotgun (WGS) entry which is preliminary data.</text>
</comment>
<protein>
    <recommendedName>
        <fullName evidence="3">Glycosyltransferase 2-like domain-containing protein</fullName>
    </recommendedName>
</protein>
<reference evidence="1 2" key="1">
    <citation type="journal article" date="2017" name="Antonie Van Leeuwenhoek">
        <title>Rhizobium rhizosphaerae sp. nov., a novel species isolated from rice rhizosphere.</title>
        <authorList>
            <person name="Zhao J.J."/>
            <person name="Zhang J."/>
            <person name="Zhang R.J."/>
            <person name="Zhang C.W."/>
            <person name="Yin H.Q."/>
            <person name="Zhang X.X."/>
        </authorList>
    </citation>
    <scope>NUCLEOTIDE SEQUENCE [LARGE SCALE GENOMIC DNA]</scope>
    <source>
        <strain evidence="1 2">KMM 241</strain>
    </source>
</reference>
<dbReference type="eggNOG" id="COG0463">
    <property type="taxonomic scope" value="Bacteria"/>
</dbReference>
<dbReference type="EMBL" id="BAEP01000021">
    <property type="protein sequence ID" value="GAC23298.1"/>
    <property type="molecule type" value="Genomic_DNA"/>
</dbReference>
<evidence type="ECO:0000313" key="1">
    <source>
        <dbReference type="EMBL" id="GAC23298.1"/>
    </source>
</evidence>
<evidence type="ECO:0000313" key="2">
    <source>
        <dbReference type="Proteomes" id="UP000006263"/>
    </source>
</evidence>
<dbReference type="Proteomes" id="UP000006263">
    <property type="component" value="Unassembled WGS sequence"/>
</dbReference>
<organism evidence="1 2">
    <name type="scientific">Paraglaciecola mesophila KMM 241</name>
    <dbReference type="NCBI Taxonomy" id="1128912"/>
    <lineage>
        <taxon>Bacteria</taxon>
        <taxon>Pseudomonadati</taxon>
        <taxon>Pseudomonadota</taxon>
        <taxon>Gammaproteobacteria</taxon>
        <taxon>Alteromonadales</taxon>
        <taxon>Alteromonadaceae</taxon>
        <taxon>Paraglaciecola</taxon>
    </lineage>
</organism>
<gene>
    <name evidence="1" type="ORF">GMES_0999</name>
</gene>
<sequence length="291" mass="33615">MSKIKIKTNWYVSRLLSEVYIRKVKFLSSNLNKATIHQLPNKLVVSLTSYKPRFATLFPTILSIVQQHTVPNEILLWVSEADYEHLPNEIFQLQGIVNGAGTTFKICKTDDTGPYKKIIPAIENYRDHFIVTADDDVYYPSWWLSNLLREYKGNNSEVICYIAHEVTFKSDQKELMPYDDWISCKKNDVDALLGFPVGAGGVLYPPNCLDKLVVRSDIFLKESPMTDDIWLFWMARLNGTTTKKTEKNFKVICWPSSQKVGLINENVKNNKNDENIEKMLKKFGWPIVHDI</sequence>
<dbReference type="InterPro" id="IPR029044">
    <property type="entry name" value="Nucleotide-diphossugar_trans"/>
</dbReference>
<name>K6Z2V3_9ALTE</name>
<dbReference type="SUPFAM" id="SSF53448">
    <property type="entry name" value="Nucleotide-diphospho-sugar transferases"/>
    <property type="match status" value="1"/>
</dbReference>